<dbReference type="AlphaFoldDB" id="A0A174KMJ3"/>
<evidence type="ECO:0000313" key="5">
    <source>
        <dbReference type="EMBL" id="RHH94034.1"/>
    </source>
</evidence>
<reference evidence="9 10" key="2">
    <citation type="submission" date="2018-08" db="EMBL/GenBank/DDBJ databases">
        <title>A genome reference for cultivated species of the human gut microbiota.</title>
        <authorList>
            <person name="Zou Y."/>
            <person name="Xue W."/>
            <person name="Luo G."/>
        </authorList>
    </citation>
    <scope>NUCLEOTIDE SEQUENCE [LARGE SCALE GENOMIC DNA]</scope>
    <source>
        <strain evidence="4 10">AF24-29LB</strain>
        <strain evidence="5 9">AM16-49B</strain>
    </source>
</reference>
<dbReference type="Proteomes" id="UP001170023">
    <property type="component" value="Unassembled WGS sequence"/>
</dbReference>
<evidence type="ECO:0000313" key="2">
    <source>
        <dbReference type="EMBL" id="CUQ52280.1"/>
    </source>
</evidence>
<protein>
    <submittedName>
        <fullName evidence="1">Protein of uncharacterized function (DUF2693)</fullName>
    </submittedName>
    <submittedName>
        <fullName evidence="3">SH3 beta-barrel fold-containing protein</fullName>
    </submittedName>
</protein>
<dbReference type="EMBL" id="QRUO01000008">
    <property type="protein sequence ID" value="RGR71675.1"/>
    <property type="molecule type" value="Genomic_DNA"/>
</dbReference>
<accession>A0A174KMJ3</accession>
<organism evidence="1 7">
    <name type="scientific">Bacteroides caccae</name>
    <dbReference type="NCBI Taxonomy" id="47678"/>
    <lineage>
        <taxon>Bacteria</taxon>
        <taxon>Pseudomonadati</taxon>
        <taxon>Bacteroidota</taxon>
        <taxon>Bacteroidia</taxon>
        <taxon>Bacteroidales</taxon>
        <taxon>Bacteroidaceae</taxon>
        <taxon>Bacteroides</taxon>
    </lineage>
</organism>
<evidence type="ECO:0000313" key="10">
    <source>
        <dbReference type="Proteomes" id="UP000284205"/>
    </source>
</evidence>
<dbReference type="EMBL" id="CP103166">
    <property type="protein sequence ID" value="UVQ95518.1"/>
    <property type="molecule type" value="Genomic_DNA"/>
</dbReference>
<gene>
    <name evidence="5" type="ORF">DW190_05010</name>
    <name evidence="4" type="ORF">DWY26_09810</name>
    <name evidence="1" type="ORF">ERS852494_01577</name>
    <name evidence="2" type="ORF">ERS852558_04138</name>
    <name evidence="6" type="ORF">NXW23_14215</name>
    <name evidence="3" type="ORF">Q4469_17865</name>
</gene>
<evidence type="ECO:0000313" key="8">
    <source>
        <dbReference type="Proteomes" id="UP000095725"/>
    </source>
</evidence>
<evidence type="ECO:0000313" key="3">
    <source>
        <dbReference type="EMBL" id="MDO6359513.1"/>
    </source>
</evidence>
<proteinExistence type="predicted"/>
<evidence type="ECO:0000313" key="4">
    <source>
        <dbReference type="EMBL" id="RGR71675.1"/>
    </source>
</evidence>
<dbReference type="RefSeq" id="WP_022042017.1">
    <property type="nucleotide sequence ID" value="NZ_CAXSLD010000005.1"/>
</dbReference>
<reference evidence="7 8" key="1">
    <citation type="submission" date="2015-09" db="EMBL/GenBank/DDBJ databases">
        <authorList>
            <consortium name="Pathogen Informatics"/>
        </authorList>
    </citation>
    <scope>NUCLEOTIDE SEQUENCE [LARGE SCALE GENOMIC DNA]</scope>
    <source>
        <strain evidence="1 7">2789STDY5834880</strain>
        <strain evidence="2 8">2789STDY5834946</strain>
    </source>
</reference>
<dbReference type="Proteomes" id="UP000095725">
    <property type="component" value="Unassembled WGS sequence"/>
</dbReference>
<dbReference type="Pfam" id="PF10902">
    <property type="entry name" value="WYL_2"/>
    <property type="match status" value="1"/>
</dbReference>
<dbReference type="EMBL" id="CZAI01000003">
    <property type="protein sequence ID" value="CUP13374.1"/>
    <property type="molecule type" value="Genomic_DNA"/>
</dbReference>
<dbReference type="Proteomes" id="UP000283512">
    <property type="component" value="Unassembled WGS sequence"/>
</dbReference>
<evidence type="ECO:0000313" key="9">
    <source>
        <dbReference type="Proteomes" id="UP000283512"/>
    </source>
</evidence>
<dbReference type="EMBL" id="QRKD01000002">
    <property type="protein sequence ID" value="RHH94034.1"/>
    <property type="molecule type" value="Genomic_DNA"/>
</dbReference>
<evidence type="ECO:0000313" key="1">
    <source>
        <dbReference type="EMBL" id="CUP13374.1"/>
    </source>
</evidence>
<dbReference type="STRING" id="47678.ERS852494_01577"/>
<dbReference type="Proteomes" id="UP001060260">
    <property type="component" value="Chromosome"/>
</dbReference>
<reference evidence="6" key="3">
    <citation type="submission" date="2022-08" db="EMBL/GenBank/DDBJ databases">
        <title>Genome Sequencing of Bacteroides fragilis Group Isolates with Nanopore Technology.</title>
        <authorList>
            <person name="Tisza M.J."/>
            <person name="Smith D."/>
            <person name="Dekker J.P."/>
        </authorList>
    </citation>
    <scope>NUCLEOTIDE SEQUENCE</scope>
    <source>
        <strain evidence="6">BFG-474</strain>
    </source>
</reference>
<dbReference type="EMBL" id="CZBL01000022">
    <property type="protein sequence ID" value="CUQ52280.1"/>
    <property type="molecule type" value="Genomic_DNA"/>
</dbReference>
<dbReference type="Proteomes" id="UP000284205">
    <property type="component" value="Unassembled WGS sequence"/>
</dbReference>
<name>A0A174KMJ3_9BACE</name>
<dbReference type="Proteomes" id="UP000095657">
    <property type="component" value="Unassembled WGS sequence"/>
</dbReference>
<dbReference type="InterPro" id="IPR024401">
    <property type="entry name" value="WYL_prot"/>
</dbReference>
<evidence type="ECO:0000313" key="7">
    <source>
        <dbReference type="Proteomes" id="UP000095657"/>
    </source>
</evidence>
<sequence>MKRKIDKSKLEACKLVWKKRIAAEKGISEKCAEKTVQSCIELIERMLYGNAMIAFHKQDGTFCMEQGTLVGYEKDFHREFKITSRQMSVVYWSMEQHAWRRFMIGNLLEWKAIV</sequence>
<dbReference type="EMBL" id="JAUONL010000019">
    <property type="protein sequence ID" value="MDO6359513.1"/>
    <property type="molecule type" value="Genomic_DNA"/>
</dbReference>
<reference evidence="3" key="4">
    <citation type="submission" date="2023-07" db="EMBL/GenBank/DDBJ databases">
        <title>Whole Genome Sequencing of Colonoscopy isolates.</title>
        <authorList>
            <person name="Surve S.V."/>
            <person name="Valls R.A."/>
            <person name="Barrak K.E."/>
            <person name="Gardner T.B."/>
            <person name="O'Toole G.A."/>
        </authorList>
    </citation>
    <scope>NUCLEOTIDE SEQUENCE</scope>
    <source>
        <strain evidence="3">GP0119</strain>
    </source>
</reference>
<evidence type="ECO:0000313" key="6">
    <source>
        <dbReference type="EMBL" id="UVQ95518.1"/>
    </source>
</evidence>